<dbReference type="InterPro" id="IPR001173">
    <property type="entry name" value="Glyco_trans_2-like"/>
</dbReference>
<evidence type="ECO:0000256" key="2">
    <source>
        <dbReference type="ARBA" id="ARBA00022679"/>
    </source>
</evidence>
<protein>
    <submittedName>
        <fullName evidence="4">Glycosyltransferase family 2 protein</fullName>
    </submittedName>
</protein>
<dbReference type="PANTHER" id="PTHR22916:SF51">
    <property type="entry name" value="GLYCOSYLTRANSFERASE EPSH-RELATED"/>
    <property type="match status" value="1"/>
</dbReference>
<name>A0A7G9FNN8_9FIRM</name>
<keyword evidence="5" id="KW-1185">Reference proteome</keyword>
<dbReference type="InterPro" id="IPR029044">
    <property type="entry name" value="Nucleotide-diphossugar_trans"/>
</dbReference>
<proteinExistence type="predicted"/>
<dbReference type="PANTHER" id="PTHR22916">
    <property type="entry name" value="GLYCOSYLTRANSFERASE"/>
    <property type="match status" value="1"/>
</dbReference>
<dbReference type="CDD" id="cd00761">
    <property type="entry name" value="Glyco_tranf_GTA_type"/>
    <property type="match status" value="1"/>
</dbReference>
<organism evidence="4 5">
    <name type="scientific">Wujia chipingensis</name>
    <dbReference type="NCBI Taxonomy" id="2763670"/>
    <lineage>
        <taxon>Bacteria</taxon>
        <taxon>Bacillati</taxon>
        <taxon>Bacillota</taxon>
        <taxon>Clostridia</taxon>
        <taxon>Lachnospirales</taxon>
        <taxon>Lachnospiraceae</taxon>
        <taxon>Wujia</taxon>
    </lineage>
</organism>
<dbReference type="Pfam" id="PF00535">
    <property type="entry name" value="Glycos_transf_2"/>
    <property type="match status" value="1"/>
</dbReference>
<reference evidence="4 5" key="1">
    <citation type="submission" date="2020-08" db="EMBL/GenBank/DDBJ databases">
        <authorList>
            <person name="Liu C."/>
            <person name="Sun Q."/>
        </authorList>
    </citation>
    <scope>NUCLEOTIDE SEQUENCE [LARGE SCALE GENOMIC DNA]</scope>
    <source>
        <strain evidence="4 5">NSJ-4</strain>
    </source>
</reference>
<evidence type="ECO:0000259" key="3">
    <source>
        <dbReference type="Pfam" id="PF00535"/>
    </source>
</evidence>
<keyword evidence="1" id="KW-0328">Glycosyltransferase</keyword>
<dbReference type="SUPFAM" id="SSF53448">
    <property type="entry name" value="Nucleotide-diphospho-sugar transferases"/>
    <property type="match status" value="1"/>
</dbReference>
<evidence type="ECO:0000256" key="1">
    <source>
        <dbReference type="ARBA" id="ARBA00022676"/>
    </source>
</evidence>
<evidence type="ECO:0000313" key="5">
    <source>
        <dbReference type="Proteomes" id="UP000515819"/>
    </source>
</evidence>
<dbReference type="Gene3D" id="3.90.550.10">
    <property type="entry name" value="Spore Coat Polysaccharide Biosynthesis Protein SpsA, Chain A"/>
    <property type="match status" value="1"/>
</dbReference>
<dbReference type="GO" id="GO:0016757">
    <property type="term" value="F:glycosyltransferase activity"/>
    <property type="evidence" value="ECO:0007669"/>
    <property type="project" value="UniProtKB-KW"/>
</dbReference>
<keyword evidence="2 4" id="KW-0808">Transferase</keyword>
<sequence length="342" mass="40400">MNKKILTITIPCYNSQDYMKKCVDHALLGGELVEILIVDDGSTDDTAKIADAYAEKYPTIVKAIHKENGGHGDAVNTGIAHATGVYFKVVDSDDWLDKEAYKQVLKVLKKLVEDEKDLDVLLSNYIYDKVERRKKRVMRYHGALPEKRIISWEDSRIRFNKFQYVLMHSVIYRTQLLKDCGLQLPKHTFYVDNLYIFEPMIHVKKLMYLNVDLYHYYIGREGQSVNEKTMMKRIDQQMLVNRTLIQFFSENRKELPPQMYRFLFQYLDMMMCVASSICVVSKDKELYKKKKELWKYLKDTDAELYKELRTTLFGITFNLHGPTGRWFARTGYRLFQKLFGFN</sequence>
<dbReference type="EMBL" id="CP060632">
    <property type="protein sequence ID" value="QNM00170.1"/>
    <property type="molecule type" value="Genomic_DNA"/>
</dbReference>
<evidence type="ECO:0000313" key="4">
    <source>
        <dbReference type="EMBL" id="QNM00170.1"/>
    </source>
</evidence>
<dbReference type="KEGG" id="wcp:H9Q76_02395"/>
<dbReference type="Proteomes" id="UP000515819">
    <property type="component" value="Chromosome"/>
</dbReference>
<accession>A0A7G9FNN8</accession>
<feature type="domain" description="Glycosyltransferase 2-like" evidence="3">
    <location>
        <begin position="7"/>
        <end position="167"/>
    </location>
</feature>
<gene>
    <name evidence="4" type="ORF">H9Q76_02395</name>
</gene>
<dbReference type="AlphaFoldDB" id="A0A7G9FNN8"/>